<evidence type="ECO:0000256" key="1">
    <source>
        <dbReference type="PROSITE-ProRule" id="PRU00221"/>
    </source>
</evidence>
<dbReference type="RefSeq" id="XP_014154339.1">
    <property type="nucleotide sequence ID" value="XM_014298864.1"/>
</dbReference>
<feature type="repeat" description="WD" evidence="1">
    <location>
        <begin position="104"/>
        <end position="146"/>
    </location>
</feature>
<dbReference type="GO" id="GO:0030674">
    <property type="term" value="F:protein-macromolecule adaptor activity"/>
    <property type="evidence" value="ECO:0007669"/>
    <property type="project" value="TreeGrafter"/>
</dbReference>
<name>A0A0L0FUD4_9EUKA</name>
<dbReference type="Proteomes" id="UP000054560">
    <property type="component" value="Unassembled WGS sequence"/>
</dbReference>
<dbReference type="Pfam" id="PF00400">
    <property type="entry name" value="WD40"/>
    <property type="match status" value="2"/>
</dbReference>
<keyword evidence="3" id="KW-1185">Reference proteome</keyword>
<dbReference type="GO" id="GO:0010506">
    <property type="term" value="P:regulation of autophagy"/>
    <property type="evidence" value="ECO:0007669"/>
    <property type="project" value="TreeGrafter"/>
</dbReference>
<dbReference type="GO" id="GO:0031931">
    <property type="term" value="C:TORC1 complex"/>
    <property type="evidence" value="ECO:0007669"/>
    <property type="project" value="InterPro"/>
</dbReference>
<dbReference type="eggNOG" id="KOG1517">
    <property type="taxonomic scope" value="Eukaryota"/>
</dbReference>
<feature type="non-terminal residue" evidence="2">
    <location>
        <position position="1"/>
    </location>
</feature>
<dbReference type="STRING" id="667725.A0A0L0FUD4"/>
<dbReference type="InterPro" id="IPR001680">
    <property type="entry name" value="WD40_rpt"/>
</dbReference>
<dbReference type="InterPro" id="IPR015943">
    <property type="entry name" value="WD40/YVTN_repeat-like_dom_sf"/>
</dbReference>
<dbReference type="Gene3D" id="2.130.10.10">
    <property type="entry name" value="YVTN repeat-like/Quinoprotein amine dehydrogenase"/>
    <property type="match status" value="2"/>
</dbReference>
<dbReference type="GO" id="GO:0009267">
    <property type="term" value="P:cellular response to starvation"/>
    <property type="evidence" value="ECO:0007669"/>
    <property type="project" value="TreeGrafter"/>
</dbReference>
<sequence>GAQEIVTAWRGLADVPCFAAKEAGMLIDWCAHSEMLVSAGDWSVVSLWDAAYEKCTQLIETGSDSVCVSSLSHAPFHESLLVCGFGSGSVCLYDVRNSRAVMTLSDHQSWVLKTRIQSNSNGMLVSGSVDGAIKQWDLRKGHNVLSSVAHSPNQQMSALAIHNYAPLIASGTRFQELVLSYQADGRPLSTVQYHEGFLGQRIGPVNCLTFHPHETVLAAGGADSIVSVYRIG</sequence>
<evidence type="ECO:0000313" key="2">
    <source>
        <dbReference type="EMBL" id="KNC80437.1"/>
    </source>
</evidence>
<accession>A0A0L0FUD4</accession>
<reference evidence="2 3" key="1">
    <citation type="submission" date="2011-02" db="EMBL/GenBank/DDBJ databases">
        <title>The Genome Sequence of Sphaeroforma arctica JP610.</title>
        <authorList>
            <consortium name="The Broad Institute Genome Sequencing Platform"/>
            <person name="Russ C."/>
            <person name="Cuomo C."/>
            <person name="Young S.K."/>
            <person name="Zeng Q."/>
            <person name="Gargeya S."/>
            <person name="Alvarado L."/>
            <person name="Berlin A."/>
            <person name="Chapman S.B."/>
            <person name="Chen Z."/>
            <person name="Freedman E."/>
            <person name="Gellesch M."/>
            <person name="Goldberg J."/>
            <person name="Griggs A."/>
            <person name="Gujja S."/>
            <person name="Heilman E."/>
            <person name="Heiman D."/>
            <person name="Howarth C."/>
            <person name="Mehta T."/>
            <person name="Neiman D."/>
            <person name="Pearson M."/>
            <person name="Roberts A."/>
            <person name="Saif S."/>
            <person name="Shea T."/>
            <person name="Shenoy N."/>
            <person name="Sisk P."/>
            <person name="Stolte C."/>
            <person name="Sykes S."/>
            <person name="White J."/>
            <person name="Yandava C."/>
            <person name="Burger G."/>
            <person name="Gray M.W."/>
            <person name="Holland P.W.H."/>
            <person name="King N."/>
            <person name="Lang F.B.F."/>
            <person name="Roger A.J."/>
            <person name="Ruiz-Trillo I."/>
            <person name="Haas B."/>
            <person name="Nusbaum C."/>
            <person name="Birren B."/>
        </authorList>
    </citation>
    <scope>NUCLEOTIDE SEQUENCE [LARGE SCALE GENOMIC DNA]</scope>
    <source>
        <strain evidence="2 3">JP610</strain>
    </source>
</reference>
<dbReference type="GO" id="GO:0071230">
    <property type="term" value="P:cellular response to amino acid stimulus"/>
    <property type="evidence" value="ECO:0007669"/>
    <property type="project" value="TreeGrafter"/>
</dbReference>
<dbReference type="InterPro" id="IPR036322">
    <property type="entry name" value="WD40_repeat_dom_sf"/>
</dbReference>
<keyword evidence="1" id="KW-0853">WD repeat</keyword>
<organism evidence="2 3">
    <name type="scientific">Sphaeroforma arctica JP610</name>
    <dbReference type="NCBI Taxonomy" id="667725"/>
    <lineage>
        <taxon>Eukaryota</taxon>
        <taxon>Ichthyosporea</taxon>
        <taxon>Ichthyophonida</taxon>
        <taxon>Sphaeroforma</taxon>
    </lineage>
</organism>
<dbReference type="GO" id="GO:0005737">
    <property type="term" value="C:cytoplasm"/>
    <property type="evidence" value="ECO:0007669"/>
    <property type="project" value="TreeGrafter"/>
</dbReference>
<dbReference type="GeneID" id="25907712"/>
<protein>
    <submittedName>
        <fullName evidence="2">Uncharacterized protein</fullName>
    </submittedName>
</protein>
<gene>
    <name evidence="2" type="ORF">SARC_07208</name>
</gene>
<dbReference type="OrthoDB" id="10262360at2759"/>
<dbReference type="GO" id="GO:0030307">
    <property type="term" value="P:positive regulation of cell growth"/>
    <property type="evidence" value="ECO:0007669"/>
    <property type="project" value="TreeGrafter"/>
</dbReference>
<dbReference type="GO" id="GO:0031929">
    <property type="term" value="P:TOR signaling"/>
    <property type="evidence" value="ECO:0007669"/>
    <property type="project" value="InterPro"/>
</dbReference>
<dbReference type="SUPFAM" id="SSF50978">
    <property type="entry name" value="WD40 repeat-like"/>
    <property type="match status" value="1"/>
</dbReference>
<dbReference type="PANTHER" id="PTHR12848">
    <property type="entry name" value="REGULATORY-ASSOCIATED PROTEIN OF MTOR"/>
    <property type="match status" value="1"/>
</dbReference>
<evidence type="ECO:0000313" key="3">
    <source>
        <dbReference type="Proteomes" id="UP000054560"/>
    </source>
</evidence>
<feature type="repeat" description="WD" evidence="1">
    <location>
        <begin position="198"/>
        <end position="232"/>
    </location>
</feature>
<dbReference type="PROSITE" id="PS50294">
    <property type="entry name" value="WD_REPEATS_REGION"/>
    <property type="match status" value="2"/>
</dbReference>
<dbReference type="SMART" id="SM00320">
    <property type="entry name" value="WD40"/>
    <property type="match status" value="3"/>
</dbReference>
<dbReference type="PANTHER" id="PTHR12848:SF16">
    <property type="entry name" value="REGULATORY-ASSOCIATED PROTEIN OF MTOR"/>
    <property type="match status" value="1"/>
</dbReference>
<dbReference type="PROSITE" id="PS50082">
    <property type="entry name" value="WD_REPEATS_2"/>
    <property type="match status" value="2"/>
</dbReference>
<proteinExistence type="predicted"/>
<dbReference type="InterPro" id="IPR004083">
    <property type="entry name" value="Raptor"/>
</dbReference>
<dbReference type="EMBL" id="KQ242152">
    <property type="protein sequence ID" value="KNC80437.1"/>
    <property type="molecule type" value="Genomic_DNA"/>
</dbReference>
<dbReference type="AlphaFoldDB" id="A0A0L0FUD4"/>